<dbReference type="InterPro" id="IPR018946">
    <property type="entry name" value="PhoD-like_MPP"/>
</dbReference>
<dbReference type="Gene3D" id="3.60.21.70">
    <property type="entry name" value="PhoD-like phosphatase"/>
    <property type="match status" value="1"/>
</dbReference>
<feature type="chain" id="PRO_5039712982" evidence="1">
    <location>
        <begin position="25"/>
        <end position="546"/>
    </location>
</feature>
<evidence type="ECO:0000259" key="3">
    <source>
        <dbReference type="Pfam" id="PF16655"/>
    </source>
</evidence>
<evidence type="ECO:0000313" key="4">
    <source>
        <dbReference type="EMBL" id="AWI28321.1"/>
    </source>
</evidence>
<protein>
    <submittedName>
        <fullName evidence="4">Alkaline phosphatase</fullName>
    </submittedName>
</protein>
<feature type="signal peptide" evidence="1">
    <location>
        <begin position="1"/>
        <end position="24"/>
    </location>
</feature>
<dbReference type="InterPro" id="IPR052900">
    <property type="entry name" value="Phospholipid_Metab_Enz"/>
</dbReference>
<evidence type="ECO:0000256" key="1">
    <source>
        <dbReference type="SAM" id="SignalP"/>
    </source>
</evidence>
<proteinExistence type="predicted"/>
<feature type="domain" description="PhoD-like phosphatase metallophosphatase" evidence="2">
    <location>
        <begin position="149"/>
        <end position="509"/>
    </location>
</feature>
<reference evidence="4 5" key="1">
    <citation type="submission" date="2018-05" db="EMBL/GenBank/DDBJ databases">
        <title>Complete genome sequence of sponge-derived Streptomyces sp. HNM0039.</title>
        <authorList>
            <person name="Huang X."/>
            <person name="Zhou S."/>
        </authorList>
    </citation>
    <scope>NUCLEOTIDE SEQUENCE [LARGE SCALE GENOMIC DNA]</scope>
    <source>
        <strain evidence="4 5">HNM0039</strain>
    </source>
</reference>
<dbReference type="Pfam" id="PF16655">
    <property type="entry name" value="PhoD_N"/>
    <property type="match status" value="1"/>
</dbReference>
<feature type="domain" description="Phospholipase D N-terminal" evidence="3">
    <location>
        <begin position="40"/>
        <end position="136"/>
    </location>
</feature>
<keyword evidence="5" id="KW-1185">Reference proteome</keyword>
<dbReference type="InterPro" id="IPR032093">
    <property type="entry name" value="PhoD_N"/>
</dbReference>
<dbReference type="OrthoDB" id="327733at2"/>
<dbReference type="RefSeq" id="WP_108905720.1">
    <property type="nucleotide sequence ID" value="NZ_CP029188.1"/>
</dbReference>
<dbReference type="SUPFAM" id="SSF56300">
    <property type="entry name" value="Metallo-dependent phosphatases"/>
    <property type="match status" value="1"/>
</dbReference>
<evidence type="ECO:0000313" key="5">
    <source>
        <dbReference type="Proteomes" id="UP000244900"/>
    </source>
</evidence>
<dbReference type="Pfam" id="PF09423">
    <property type="entry name" value="PhoD"/>
    <property type="match status" value="1"/>
</dbReference>
<name>A0A2S1SPK5_9ACTN</name>
<sequence>MSFLNRRRFLAAAGTATAAAGVLATRTAVGAPAPGGPFRHGVASGDPLPDAVVLWTRLTPTADALPGSGTGPTVRLEWEIASDPAFRHIARSGKATATPDADHTVKVDATGLAAGTTYWYRFRYQGTVSPVGRTRTAPAAGEAVGVLRFGVVSCANYMAGHFSAYRHLAARSDLDAVIHLGDYLYEYGNGEYGPGPAIGRGHEPAHEMVSLADYRRRHAQYKTDPDLRTLHAAAPFIVTWDDHESANDAYDQGAENHTEGAEGSWTTRYAHARRAWGEWMPVREPDPRRVHRRLVFGGLADLSMLDLRSYRSRQVEQDRLGDVGDPDRTITGDAQMEWLKDGLATSRARWKLIGNPVMISPVLFPPLPEDIARPLADTTGLLPPEGVPYNVDQWDGYTADRRELLGHLRDRGIDDTVFLTGDIHSSWACDLPLDPGTYPAGSPSVATELVGTSVTSDNLDDITRSQPRTSSLAVETAIKGANRHVKYLEFDSHGYSLLEVTPQRVQMDWVYISDRTDPRATARRAAGYQVLAGSNRVSPAAAPLAD</sequence>
<dbReference type="Proteomes" id="UP000244900">
    <property type="component" value="Chromosome"/>
</dbReference>
<dbReference type="PROSITE" id="PS51318">
    <property type="entry name" value="TAT"/>
    <property type="match status" value="1"/>
</dbReference>
<dbReference type="EMBL" id="CP029188">
    <property type="protein sequence ID" value="AWI28321.1"/>
    <property type="molecule type" value="Genomic_DNA"/>
</dbReference>
<dbReference type="InterPro" id="IPR029052">
    <property type="entry name" value="Metallo-depent_PP-like"/>
</dbReference>
<organism evidence="4 5">
    <name type="scientific">Streptomyces tirandamycinicus</name>
    <dbReference type="NCBI Taxonomy" id="2174846"/>
    <lineage>
        <taxon>Bacteria</taxon>
        <taxon>Bacillati</taxon>
        <taxon>Actinomycetota</taxon>
        <taxon>Actinomycetes</taxon>
        <taxon>Kitasatosporales</taxon>
        <taxon>Streptomycetaceae</taxon>
        <taxon>Streptomyces</taxon>
    </lineage>
</organism>
<gene>
    <name evidence="4" type="ORF">DDW44_05575</name>
</gene>
<accession>A0A2S1SPK5</accession>
<dbReference type="Gene3D" id="2.60.40.380">
    <property type="entry name" value="Purple acid phosphatase-like, N-terminal"/>
    <property type="match status" value="1"/>
</dbReference>
<dbReference type="InterPro" id="IPR038607">
    <property type="entry name" value="PhoD-like_sf"/>
</dbReference>
<dbReference type="AlphaFoldDB" id="A0A2S1SPK5"/>
<dbReference type="InterPro" id="IPR006311">
    <property type="entry name" value="TAT_signal"/>
</dbReference>
<evidence type="ECO:0000259" key="2">
    <source>
        <dbReference type="Pfam" id="PF09423"/>
    </source>
</evidence>
<dbReference type="KEGG" id="stir:DDW44_05575"/>
<dbReference type="CDD" id="cd07389">
    <property type="entry name" value="MPP_PhoD"/>
    <property type="match status" value="1"/>
</dbReference>
<dbReference type="PANTHER" id="PTHR43606:SF2">
    <property type="entry name" value="ALKALINE PHOSPHATASE FAMILY PROTEIN (AFU_ORTHOLOGUE AFUA_5G03860)"/>
    <property type="match status" value="1"/>
</dbReference>
<keyword evidence="1" id="KW-0732">Signal</keyword>
<dbReference type="PANTHER" id="PTHR43606">
    <property type="entry name" value="PHOSPHATASE, PUTATIVE (AFU_ORTHOLOGUE AFUA_6G08710)-RELATED"/>
    <property type="match status" value="1"/>
</dbReference>